<feature type="compositionally biased region" description="Polar residues" evidence="6">
    <location>
        <begin position="1051"/>
        <end position="1072"/>
    </location>
</feature>
<reference evidence="9" key="2">
    <citation type="submission" date="2013-12" db="EMBL/GenBank/DDBJ databases">
        <title>Evolution of pathogenesis and genome organization in the Tremellales.</title>
        <authorList>
            <person name="Cuomo C."/>
            <person name="Litvintseva A."/>
            <person name="Heitman J."/>
            <person name="Chen Y."/>
            <person name="Sun S."/>
            <person name="Springer D."/>
            <person name="Dromer F."/>
            <person name="Young S."/>
            <person name="Zeng Q."/>
            <person name="Chapman S."/>
            <person name="Gujja S."/>
            <person name="Saif S."/>
            <person name="Birren B."/>
        </authorList>
    </citation>
    <scope>NUCLEOTIDE SEQUENCE [LARGE SCALE GENOMIC DNA]</scope>
    <source>
        <strain evidence="9">BCC8398</strain>
    </source>
</reference>
<evidence type="ECO:0000313" key="9">
    <source>
        <dbReference type="Proteomes" id="UP000092666"/>
    </source>
</evidence>
<dbReference type="PROSITE" id="PS50011">
    <property type="entry name" value="PROTEIN_KINASE_DOM"/>
    <property type="match status" value="1"/>
</dbReference>
<dbReference type="InterPro" id="IPR011009">
    <property type="entry name" value="Kinase-like_dom_sf"/>
</dbReference>
<keyword evidence="8" id="KW-0418">Kinase</keyword>
<dbReference type="InterPro" id="IPR002877">
    <property type="entry name" value="RNA_MeTrfase_FtsJ_dom"/>
</dbReference>
<keyword evidence="1" id="KW-0963">Cytoplasm</keyword>
<evidence type="ECO:0000256" key="4">
    <source>
        <dbReference type="ARBA" id="ARBA00022679"/>
    </source>
</evidence>
<feature type="domain" description="Protein kinase" evidence="7">
    <location>
        <begin position="783"/>
        <end position="1148"/>
    </location>
</feature>
<evidence type="ECO:0000259" key="7">
    <source>
        <dbReference type="PROSITE" id="PS50011"/>
    </source>
</evidence>
<dbReference type="HAMAP" id="MF_01547">
    <property type="entry name" value="RNA_methyltr_E"/>
    <property type="match status" value="1"/>
</dbReference>
<keyword evidence="3" id="KW-0489">Methyltransferase</keyword>
<dbReference type="GO" id="GO:0004672">
    <property type="term" value="F:protein kinase activity"/>
    <property type="evidence" value="ECO:0007669"/>
    <property type="project" value="InterPro"/>
</dbReference>
<dbReference type="Pfam" id="PF00069">
    <property type="entry name" value="Pkinase"/>
    <property type="match status" value="1"/>
</dbReference>
<feature type="region of interest" description="Disordered" evidence="6">
    <location>
        <begin position="1050"/>
        <end position="1100"/>
    </location>
</feature>
<dbReference type="OrthoDB" id="289250at2759"/>
<dbReference type="SUPFAM" id="SSF56112">
    <property type="entry name" value="Protein kinase-like (PK-like)"/>
    <property type="match status" value="1"/>
</dbReference>
<keyword evidence="5" id="KW-0949">S-adenosyl-L-methionine</keyword>
<evidence type="ECO:0000256" key="3">
    <source>
        <dbReference type="ARBA" id="ARBA00022603"/>
    </source>
</evidence>
<dbReference type="InterPro" id="IPR029063">
    <property type="entry name" value="SAM-dependent_MTases_sf"/>
</dbReference>
<dbReference type="Gene3D" id="1.10.510.10">
    <property type="entry name" value="Transferase(Phosphotransferase) domain 1"/>
    <property type="match status" value="2"/>
</dbReference>
<keyword evidence="4" id="KW-0808">Transferase</keyword>
<dbReference type="GO" id="GO:0002181">
    <property type="term" value="P:cytoplasmic translation"/>
    <property type="evidence" value="ECO:0007669"/>
    <property type="project" value="TreeGrafter"/>
</dbReference>
<keyword evidence="2" id="KW-0698">rRNA processing</keyword>
<dbReference type="EMBL" id="KV700137">
    <property type="protein sequence ID" value="OCF31197.1"/>
    <property type="molecule type" value="Genomic_DNA"/>
</dbReference>
<feature type="compositionally biased region" description="Low complexity" evidence="6">
    <location>
        <begin position="501"/>
        <end position="510"/>
    </location>
</feature>
<dbReference type="PANTHER" id="PTHR10920">
    <property type="entry name" value="RIBOSOMAL RNA METHYLTRANSFERASE"/>
    <property type="match status" value="1"/>
</dbReference>
<dbReference type="SUPFAM" id="SSF53335">
    <property type="entry name" value="S-adenosyl-L-methionine-dependent methyltransferases"/>
    <property type="match status" value="1"/>
</dbReference>
<gene>
    <name evidence="8" type="ORF">I316_07165</name>
</gene>
<organism evidence="8 9">
    <name type="scientific">Kwoniella heveanensis BCC8398</name>
    <dbReference type="NCBI Taxonomy" id="1296120"/>
    <lineage>
        <taxon>Eukaryota</taxon>
        <taxon>Fungi</taxon>
        <taxon>Dikarya</taxon>
        <taxon>Basidiomycota</taxon>
        <taxon>Agaricomycotina</taxon>
        <taxon>Tremellomycetes</taxon>
        <taxon>Tremellales</taxon>
        <taxon>Cryptococcaceae</taxon>
        <taxon>Kwoniella</taxon>
    </lineage>
</organism>
<dbReference type="STRING" id="1296120.A0A1B9GJQ3"/>
<feature type="region of interest" description="Disordered" evidence="6">
    <location>
        <begin position="1149"/>
        <end position="1198"/>
    </location>
</feature>
<dbReference type="GO" id="GO:0005524">
    <property type="term" value="F:ATP binding"/>
    <property type="evidence" value="ECO:0007669"/>
    <property type="project" value="InterPro"/>
</dbReference>
<reference evidence="8 9" key="1">
    <citation type="submission" date="2013-07" db="EMBL/GenBank/DDBJ databases">
        <title>The Genome Sequence of Cryptococcus heveanensis BCC8398.</title>
        <authorList>
            <consortium name="The Broad Institute Genome Sequencing Platform"/>
            <person name="Cuomo C."/>
            <person name="Litvintseva A."/>
            <person name="Chen Y."/>
            <person name="Heitman J."/>
            <person name="Sun S."/>
            <person name="Springer D."/>
            <person name="Dromer F."/>
            <person name="Young S.K."/>
            <person name="Zeng Q."/>
            <person name="Gargeya S."/>
            <person name="Fitzgerald M."/>
            <person name="Abouelleil A."/>
            <person name="Alvarado L."/>
            <person name="Berlin A.M."/>
            <person name="Chapman S.B."/>
            <person name="Dewar J."/>
            <person name="Goldberg J."/>
            <person name="Griggs A."/>
            <person name="Gujja S."/>
            <person name="Hansen M."/>
            <person name="Howarth C."/>
            <person name="Imamovic A."/>
            <person name="Larimer J."/>
            <person name="McCowan C."/>
            <person name="Murphy C."/>
            <person name="Pearson M."/>
            <person name="Priest M."/>
            <person name="Roberts A."/>
            <person name="Saif S."/>
            <person name="Shea T."/>
            <person name="Sykes S."/>
            <person name="Wortman J."/>
            <person name="Nusbaum C."/>
            <person name="Birren B."/>
        </authorList>
    </citation>
    <scope>NUCLEOTIDE SEQUENCE [LARGE SCALE GENOMIC DNA]</scope>
    <source>
        <strain evidence="8 9">BCC8398</strain>
    </source>
</reference>
<feature type="compositionally biased region" description="Polar residues" evidence="6">
    <location>
        <begin position="370"/>
        <end position="381"/>
    </location>
</feature>
<proteinExistence type="inferred from homology"/>
<dbReference type="AlphaFoldDB" id="A0A1B9GJQ3"/>
<feature type="compositionally biased region" description="Basic and acidic residues" evidence="6">
    <location>
        <begin position="730"/>
        <end position="749"/>
    </location>
</feature>
<dbReference type="SMART" id="SM00220">
    <property type="entry name" value="S_TKc"/>
    <property type="match status" value="1"/>
</dbReference>
<protein>
    <submittedName>
        <fullName evidence="8">CAMK protein kinase</fullName>
    </submittedName>
</protein>
<dbReference type="GO" id="GO:0005737">
    <property type="term" value="C:cytoplasm"/>
    <property type="evidence" value="ECO:0007669"/>
    <property type="project" value="TreeGrafter"/>
</dbReference>
<dbReference type="GO" id="GO:0006364">
    <property type="term" value="P:rRNA processing"/>
    <property type="evidence" value="ECO:0007669"/>
    <property type="project" value="UniProtKB-KW"/>
</dbReference>
<dbReference type="InterPro" id="IPR008271">
    <property type="entry name" value="Ser/Thr_kinase_AS"/>
</dbReference>
<feature type="region of interest" description="Disordered" evidence="6">
    <location>
        <begin position="333"/>
        <end position="552"/>
    </location>
</feature>
<evidence type="ECO:0000313" key="8">
    <source>
        <dbReference type="EMBL" id="OCF31197.1"/>
    </source>
</evidence>
<dbReference type="InterPro" id="IPR015507">
    <property type="entry name" value="rRNA-MeTfrase_E"/>
</dbReference>
<feature type="compositionally biased region" description="Polar residues" evidence="6">
    <location>
        <begin position="511"/>
        <end position="532"/>
    </location>
</feature>
<sequence length="1218" mass="131226">MPTSKSSIDNRDVYYRLGKSAGYRARSAYKLLHLDEEFDLFNDVQTAVDLCAAPGSWSQVLGQKLHPSREAGGKRVVSLDLQPMAPLPNITTLQTDITLPSTIPLVLDALDGRKADLVVCDGAPDVTGVHDLDAYLHSQLLLAAITLSLTLLAPHGTLIFKIFLSPLDPHAALLASQLRCFFPSPPATASEAVSFQEFDLLEDAAAVGDSRAVTSASSLGSIERQKANIGKEGYDALGRRGGVWVRKPRSSRKGSGEAFIVCRNFEPSRVPLPSSFSHTALTEMRNQTTGTLTLDSLASLGVGSKETSKEWEMIKGYVGGGDLNERAVTVTNSRQTHFSSSPIGAFPTPAKIRPSTTIAPPISVQMPEPSASNCDHLSTSPKALFAQPTPLDGPPEYFQPKPDSTHRPEPTSPTRQKSLAPPTFLSPERLHIDANRSSSSAKRERVRGSAVPDLGEGRADSRQASLDSLTPNPSPISLLDPTRPWDPSSHIPPPTYHGHSHSVSASGSGSLNVPSGSRFRSGSNASVSSMTSAHREDEITSTTPLVSPALSSSSKTDLFFTSSAKDTLPIPPRALPHSSTLGRGLPDSLNKSDERATSMPLRRDMAERTSAWAEGHIASGSGTGSIDLTSPSTSNQGYSAYSGLPNGPTNDLRFGFEEITTTSRLRSVSNPAPPSVTGSPSTTNYSPATSRFLKSSNLAEPLATLPTLPNVDDYASSPTRTRPTIKTHGRRESQQLEREHREARQGVEVKSGDVIRSESETGSAAKYDCVTSRRGETGQKQGWKLIRKLGEGAFSSVWSATPVGDDQSGNPEHSTSTSSVAALKMMDRQLSLRDSRTRISFLREVEVLRHISHPSIVSYLDSFTTPTHHVLILEELGGGELFDLMSDDENRRRMILPAPRPDPELASEGANGWDRDGEGFVRRIFGELTRAVGWLHEVGVVHRDIKLENILFTVNPFTLPPTSTGSIPLDQLPHPGPLVKLTDFGLSRFISISSPLLQTRCGSESFAAPEIIMGKPYDGRQTDAWAMGVVIYGLIVGELPFDREEDVFGPSSMTSSVNPSGVNTPYSSSAATPNGGVGSGAASRPYTPSLETPNRNKGRKRMLRIAKGEYSFPEGMGSENVRSLIKRLLVRDPAKRIKVSEIWDEEFMASSSPGAVERPKPTPSPQQSPRASASMTLEGSGAVEGEGQGERKEVRKRRVLDGFLVEEDGIEEVARAEL</sequence>
<dbReference type="Gene3D" id="3.40.50.150">
    <property type="entry name" value="Vaccinia Virus protein VP39"/>
    <property type="match status" value="1"/>
</dbReference>
<feature type="compositionally biased region" description="Polar residues" evidence="6">
    <location>
        <begin position="540"/>
        <end position="552"/>
    </location>
</feature>
<dbReference type="Proteomes" id="UP000092666">
    <property type="component" value="Unassembled WGS sequence"/>
</dbReference>
<feature type="region of interest" description="Disordered" evidence="6">
    <location>
        <begin position="664"/>
        <end position="687"/>
    </location>
</feature>
<name>A0A1B9GJQ3_9TREE</name>
<dbReference type="InterPro" id="IPR050082">
    <property type="entry name" value="RNA_methyltr_RlmE"/>
</dbReference>
<feature type="compositionally biased region" description="Polar residues" evidence="6">
    <location>
        <begin position="333"/>
        <end position="342"/>
    </location>
</feature>
<dbReference type="InterPro" id="IPR000719">
    <property type="entry name" value="Prot_kinase_dom"/>
</dbReference>
<dbReference type="GO" id="GO:0008175">
    <property type="term" value="F:tRNA methyltransferase activity"/>
    <property type="evidence" value="ECO:0007669"/>
    <property type="project" value="TreeGrafter"/>
</dbReference>
<keyword evidence="9" id="KW-1185">Reference proteome</keyword>
<dbReference type="GO" id="GO:0030488">
    <property type="term" value="P:tRNA methylation"/>
    <property type="evidence" value="ECO:0007669"/>
    <property type="project" value="TreeGrafter"/>
</dbReference>
<dbReference type="PANTHER" id="PTHR10920:SF12">
    <property type="entry name" value="TRNA (CYTIDINE(32)_GUANOSINE(34)-2'-O)-METHYLTRANSFERASE-RELATED"/>
    <property type="match status" value="1"/>
</dbReference>
<dbReference type="FunFam" id="3.40.50.150:FF:000220">
    <property type="entry name" value="CAMK protein kinase"/>
    <property type="match status" value="1"/>
</dbReference>
<evidence type="ECO:0000256" key="6">
    <source>
        <dbReference type="SAM" id="MobiDB-lite"/>
    </source>
</evidence>
<dbReference type="PROSITE" id="PS00108">
    <property type="entry name" value="PROTEIN_KINASE_ST"/>
    <property type="match status" value="1"/>
</dbReference>
<feature type="region of interest" description="Disordered" evidence="6">
    <location>
        <begin position="706"/>
        <end position="749"/>
    </location>
</feature>
<dbReference type="Pfam" id="PF01728">
    <property type="entry name" value="FtsJ"/>
    <property type="match status" value="1"/>
</dbReference>
<feature type="compositionally biased region" description="Polar residues" evidence="6">
    <location>
        <begin position="462"/>
        <end position="471"/>
    </location>
</feature>
<feature type="region of interest" description="Disordered" evidence="6">
    <location>
        <begin position="564"/>
        <end position="597"/>
    </location>
</feature>
<evidence type="ECO:0000256" key="2">
    <source>
        <dbReference type="ARBA" id="ARBA00022552"/>
    </source>
</evidence>
<evidence type="ECO:0000256" key="1">
    <source>
        <dbReference type="ARBA" id="ARBA00022490"/>
    </source>
</evidence>
<evidence type="ECO:0000256" key="5">
    <source>
        <dbReference type="ARBA" id="ARBA00022691"/>
    </source>
</evidence>
<accession>A0A1B9GJQ3</accession>